<dbReference type="RefSeq" id="XP_019087539.1">
    <property type="nucleotide sequence ID" value="XM_019231994.1"/>
</dbReference>
<accession>A0ABM1QLA1</accession>
<dbReference type="PANTHER" id="PTHR46148:SF57">
    <property type="entry name" value="OS12G0499874 PROTEIN"/>
    <property type="match status" value="1"/>
</dbReference>
<gene>
    <name evidence="3" type="primary">LOC109127371</name>
</gene>
<protein>
    <submittedName>
        <fullName evidence="3">Uncharacterized protein LOC109127371</fullName>
    </submittedName>
</protein>
<name>A0ABM1QLA1_CAMSA</name>
<dbReference type="Proteomes" id="UP000694864">
    <property type="component" value="Chromosome 11"/>
</dbReference>
<evidence type="ECO:0000313" key="3">
    <source>
        <dbReference type="RefSeq" id="XP_019087539.1"/>
    </source>
</evidence>
<evidence type="ECO:0000313" key="2">
    <source>
        <dbReference type="Proteomes" id="UP000694864"/>
    </source>
</evidence>
<feature type="domain" description="Tf2-1-like SH3-like" evidence="1">
    <location>
        <begin position="68"/>
        <end position="100"/>
    </location>
</feature>
<dbReference type="Pfam" id="PF24626">
    <property type="entry name" value="SH3_Tf2-1"/>
    <property type="match status" value="1"/>
</dbReference>
<organism evidence="2 3">
    <name type="scientific">Camelina sativa</name>
    <name type="common">False flax</name>
    <name type="synonym">Myagrum sativum</name>
    <dbReference type="NCBI Taxonomy" id="90675"/>
    <lineage>
        <taxon>Eukaryota</taxon>
        <taxon>Viridiplantae</taxon>
        <taxon>Streptophyta</taxon>
        <taxon>Embryophyta</taxon>
        <taxon>Tracheophyta</taxon>
        <taxon>Spermatophyta</taxon>
        <taxon>Magnoliopsida</taxon>
        <taxon>eudicotyledons</taxon>
        <taxon>Gunneridae</taxon>
        <taxon>Pentapetalae</taxon>
        <taxon>rosids</taxon>
        <taxon>malvids</taxon>
        <taxon>Brassicales</taxon>
        <taxon>Brassicaceae</taxon>
        <taxon>Camelineae</taxon>
        <taxon>Camelina</taxon>
    </lineage>
</organism>
<sequence>MGMVPYEALYGRPCRTPLCWTLVWKRSTLDASFVQKTTKKIRVLKLNMREAQDRQRSYDDPRRKDIDIMERVGPVAYRFELPEVMHAFHKVFHVSMLRKCLHKDDEVLPKILVDLQLNMTLEMRPVRVLKRGDLGIRGEDEGKVPEMVREAGRGPSLSNLGPNVVMVRRPWLEWTEYSSPSLLILCRLGVVGFAIEVPR</sequence>
<dbReference type="PANTHER" id="PTHR46148">
    <property type="entry name" value="CHROMO DOMAIN-CONTAINING PROTEIN"/>
    <property type="match status" value="1"/>
</dbReference>
<dbReference type="GeneID" id="109127371"/>
<reference evidence="2" key="1">
    <citation type="journal article" date="2014" name="Nat. Commun.">
        <title>The emerging biofuel crop Camelina sativa retains a highly undifferentiated hexaploid genome structure.</title>
        <authorList>
            <person name="Kagale S."/>
            <person name="Koh C."/>
            <person name="Nixon J."/>
            <person name="Bollina V."/>
            <person name="Clarke W.E."/>
            <person name="Tuteja R."/>
            <person name="Spillane C."/>
            <person name="Robinson S.J."/>
            <person name="Links M.G."/>
            <person name="Clarke C."/>
            <person name="Higgins E.E."/>
            <person name="Huebert T."/>
            <person name="Sharpe A.G."/>
            <person name="Parkin I.A."/>
        </authorList>
    </citation>
    <scope>NUCLEOTIDE SEQUENCE [LARGE SCALE GENOMIC DNA]</scope>
    <source>
        <strain evidence="2">cv. DH55</strain>
    </source>
</reference>
<keyword evidence="2" id="KW-1185">Reference proteome</keyword>
<dbReference type="InterPro" id="IPR056924">
    <property type="entry name" value="SH3_Tf2-1"/>
</dbReference>
<evidence type="ECO:0000259" key="1">
    <source>
        <dbReference type="Pfam" id="PF24626"/>
    </source>
</evidence>
<proteinExistence type="predicted"/>
<reference evidence="3" key="2">
    <citation type="submission" date="2025-08" db="UniProtKB">
        <authorList>
            <consortium name="RefSeq"/>
        </authorList>
    </citation>
    <scope>IDENTIFICATION</scope>
    <source>
        <tissue evidence="3">Leaf</tissue>
    </source>
</reference>